<proteinExistence type="predicted"/>
<evidence type="ECO:0000313" key="3">
    <source>
        <dbReference type="Proteomes" id="UP000584931"/>
    </source>
</evidence>
<gene>
    <name evidence="2" type="ORF">HNR06_000059</name>
</gene>
<keyword evidence="1" id="KW-0732">Signal</keyword>
<feature type="chain" id="PRO_5031534235" description="TPM domain-containing protein" evidence="1">
    <location>
        <begin position="27"/>
        <end position="389"/>
    </location>
</feature>
<dbReference type="EMBL" id="JACCHL010000001">
    <property type="protein sequence ID" value="NYH50470.1"/>
    <property type="molecule type" value="Genomic_DNA"/>
</dbReference>
<dbReference type="Proteomes" id="UP000584931">
    <property type="component" value="Unassembled WGS sequence"/>
</dbReference>
<evidence type="ECO:0000256" key="1">
    <source>
        <dbReference type="SAM" id="SignalP"/>
    </source>
</evidence>
<dbReference type="AlphaFoldDB" id="A0A7Y9X933"/>
<reference evidence="2 3" key="1">
    <citation type="submission" date="2020-07" db="EMBL/GenBank/DDBJ databases">
        <title>Sequencing the genomes of 1000 actinobacteria strains.</title>
        <authorList>
            <person name="Klenk H.-P."/>
        </authorList>
    </citation>
    <scope>NUCLEOTIDE SEQUENCE [LARGE SCALE GENOMIC DNA]</scope>
    <source>
        <strain evidence="2 3">DSM 45278</strain>
    </source>
</reference>
<sequence length="389" mass="42496">MRALVLSFVSVLTVLFALSPLSSAHADTTWSYDEVATVRGPAALKDPLYVGLMHQPALGMAAEEALQERLEESEVPVYVVLLSQRTRLKNYPERLAHSAGSRGYFFAVGRDGLTIHGTQQGMDDTVVDGLDTAQLAAAAVNADPDLVDAPLDERLHRVVDLVEDGKAVDAYRDMRNGPAPPWEWLALGVGAAAAALWFGVRWWSRRPIRVVPLSEEVSATVSQAQRDGYRTRLEERLTGCGQRVSARQDSSDKVRQALEAYTAAAKVLDSAADKSDLVGVHVLLDMCEAALDGEISPVHCFFDPRHDGGKTPVRWRSPASFDSVRVMACRECRKAVRQHRTPPAVPDSTGGRPLPYYAVSPEHSVWAATGYGTLTPDLPARVVRGDHRR</sequence>
<evidence type="ECO:0008006" key="4">
    <source>
        <dbReference type="Google" id="ProtNLM"/>
    </source>
</evidence>
<comment type="caution">
    <text evidence="2">The sequence shown here is derived from an EMBL/GenBank/DDBJ whole genome shotgun (WGS) entry which is preliminary data.</text>
</comment>
<evidence type="ECO:0000313" key="2">
    <source>
        <dbReference type="EMBL" id="NYH50470.1"/>
    </source>
</evidence>
<dbReference type="RefSeq" id="WP_179808812.1">
    <property type="nucleotide sequence ID" value="NZ_JACCHL010000001.1"/>
</dbReference>
<accession>A0A7Y9X933</accession>
<protein>
    <recommendedName>
        <fullName evidence="4">TPM domain-containing protein</fullName>
    </recommendedName>
</protein>
<feature type="signal peptide" evidence="1">
    <location>
        <begin position="1"/>
        <end position="26"/>
    </location>
</feature>
<organism evidence="2 3">
    <name type="scientific">Nocardiopsis sinuspersici</name>
    <dbReference type="NCBI Taxonomy" id="501010"/>
    <lineage>
        <taxon>Bacteria</taxon>
        <taxon>Bacillati</taxon>
        <taxon>Actinomycetota</taxon>
        <taxon>Actinomycetes</taxon>
        <taxon>Streptosporangiales</taxon>
        <taxon>Nocardiopsidaceae</taxon>
        <taxon>Nocardiopsis</taxon>
    </lineage>
</organism>
<name>A0A7Y9X933_9ACTN</name>